<feature type="transmembrane region" description="Helical" evidence="3">
    <location>
        <begin position="14"/>
        <end position="30"/>
    </location>
</feature>
<protein>
    <submittedName>
        <fullName evidence="6">Uncharacterized protein</fullName>
    </submittedName>
</protein>
<dbReference type="InterPro" id="IPR003661">
    <property type="entry name" value="HisK_dim/P_dom"/>
</dbReference>
<proteinExistence type="predicted"/>
<dbReference type="GO" id="GO:0000155">
    <property type="term" value="F:phosphorelay sensor kinase activity"/>
    <property type="evidence" value="ECO:0007669"/>
    <property type="project" value="InterPro"/>
</dbReference>
<dbReference type="PANTHER" id="PTHR43719">
    <property type="entry name" value="TWO-COMPONENT HISTIDINE KINASE"/>
    <property type="match status" value="1"/>
</dbReference>
<feature type="modified residue" description="4-aspartylphosphate" evidence="2">
    <location>
        <position position="874"/>
    </location>
</feature>
<dbReference type="PROSITE" id="PS50110">
    <property type="entry name" value="RESPONSE_REGULATORY"/>
    <property type="match status" value="1"/>
</dbReference>
<feature type="domain" description="Response regulatory" evidence="5">
    <location>
        <begin position="819"/>
        <end position="940"/>
    </location>
</feature>
<sequence>MNFSNKIRKFLEKLWLNSIFIANLIQGIWWTSNTLWLSQPINYLVFILQLACLLVRSFQQFLIAKECGINLVIHLVSLLYYVIYFESYLLVERKHHFELLADCLLIIFTYMDYLKIAVSKYSLICKLGIPLYLIIRIIFALIRNFGLEELESLIIISFLFIKYAIMLQITFNKTFQEKTNKYQLTIKEERDSTPILQNQQIYPQIKSQSKSSQSPQLNLSAVLRDPPSEVKLIQYSNLSNFQKINKSFEKSDHSANSFYYNLLNLFPQGILILNSQLSVSYMNNKCEKHLDCQGQEKVLERVRSCVDNAKIRDSEWDEQNSFQAKTQQKQLHYHFLKEIIFIQQKRNLPIDVLDIMIQPQKYQHLLGFNQDSNYMDNQLNFMSQVFIYEWIIKSGQQQNNSQKKLKLIIIPTSMTNQQQEYFQSQSQIQSCIKVNLQPTNEIENPVLLIIIKNITQKHKFQQLREEQIIHHSLIKSFSHELRTPLNSCQQMLNLINKQQSEEEFRTCLAIAQNSNAQLIHQINDILDYAAIQSYQFSYHMSYFPLNQLIQEIEQLYKDQMFLKKIKFKILISKNLTDFLMCNDKQRILQVLVNLLNNAIKFTKEGGCIHLSFIEKEYFGINIEVKDNGIGIAEEQLHLIQSSLYDTIEFGAILKSNSEIKKKGLGLSIVAKLVQGLTESQDKQLIIRSIKNEGTFVSFRVDNMQLNQNAYQQSSNLFTQQTGKFNLSEKLYTFNKIKIDEQGVKQIDNSFFKIQDDEVNQDQNSETYKATPRLNDFEIQQEILLPVSPEYFQHKYMASCKNLDNSKIQQQNSICQNCTHVLVVDDIPFNQIALKMMLKHYNIQADSVFDGFQAIEKVKLKMQQHCQIYKLILMDIEMPGMDGFQTSKQILKLTQKQSMIVICSAYDTQENYIKGSKLGIDTFLPKPVNQDELEVILIKLFNVKEFIK</sequence>
<keyword evidence="1 2" id="KW-0597">Phosphoprotein</keyword>
<dbReference type="OrthoDB" id="60033at2759"/>
<keyword evidence="3" id="KW-0812">Transmembrane</keyword>
<feature type="transmembrane region" description="Helical" evidence="3">
    <location>
        <begin position="36"/>
        <end position="55"/>
    </location>
</feature>
<dbReference type="Pfam" id="PF00512">
    <property type="entry name" value="HisKA"/>
    <property type="match status" value="1"/>
</dbReference>
<dbReference type="OMA" id="CIHLSFI"/>
<dbReference type="SMART" id="SM00448">
    <property type="entry name" value="REC"/>
    <property type="match status" value="1"/>
</dbReference>
<dbReference type="CDD" id="cd00082">
    <property type="entry name" value="HisKA"/>
    <property type="match status" value="1"/>
</dbReference>
<keyword evidence="3" id="KW-1133">Transmembrane helix</keyword>
<keyword evidence="3" id="KW-0472">Membrane</keyword>
<dbReference type="InterPro" id="IPR050956">
    <property type="entry name" value="2C_system_His_kinase"/>
</dbReference>
<dbReference type="InterPro" id="IPR001789">
    <property type="entry name" value="Sig_transdc_resp-reg_receiver"/>
</dbReference>
<evidence type="ECO:0000313" key="7">
    <source>
        <dbReference type="Proteomes" id="UP000683925"/>
    </source>
</evidence>
<evidence type="ECO:0000313" key="6">
    <source>
        <dbReference type="EMBL" id="CAD8132503.1"/>
    </source>
</evidence>
<dbReference type="Proteomes" id="UP000683925">
    <property type="component" value="Unassembled WGS sequence"/>
</dbReference>
<evidence type="ECO:0000259" key="4">
    <source>
        <dbReference type="PROSITE" id="PS50109"/>
    </source>
</evidence>
<dbReference type="InterPro" id="IPR005467">
    <property type="entry name" value="His_kinase_dom"/>
</dbReference>
<dbReference type="PROSITE" id="PS50109">
    <property type="entry name" value="HIS_KIN"/>
    <property type="match status" value="1"/>
</dbReference>
<dbReference type="Pfam" id="PF02518">
    <property type="entry name" value="HATPase_c"/>
    <property type="match status" value="1"/>
</dbReference>
<reference evidence="6" key="1">
    <citation type="submission" date="2021-01" db="EMBL/GenBank/DDBJ databases">
        <authorList>
            <consortium name="Genoscope - CEA"/>
            <person name="William W."/>
        </authorList>
    </citation>
    <scope>NUCLEOTIDE SEQUENCE</scope>
</reference>
<dbReference type="InterPro" id="IPR003594">
    <property type="entry name" value="HATPase_dom"/>
</dbReference>
<feature type="transmembrane region" description="Helical" evidence="3">
    <location>
        <begin position="154"/>
        <end position="171"/>
    </location>
</feature>
<accession>A0A8S1RZ40</accession>
<gene>
    <name evidence="6" type="ORF">POCTA_138.1.T0030469</name>
</gene>
<dbReference type="EMBL" id="CAJJDP010000001">
    <property type="protein sequence ID" value="CAD8132503.1"/>
    <property type="molecule type" value="Genomic_DNA"/>
</dbReference>
<dbReference type="PANTHER" id="PTHR43719:SF28">
    <property type="entry name" value="PEROXIDE STRESS-ACTIVATED HISTIDINE KINASE MAK1-RELATED"/>
    <property type="match status" value="1"/>
</dbReference>
<evidence type="ECO:0000256" key="2">
    <source>
        <dbReference type="PROSITE-ProRule" id="PRU00169"/>
    </source>
</evidence>
<evidence type="ECO:0000256" key="1">
    <source>
        <dbReference type="ARBA" id="ARBA00022553"/>
    </source>
</evidence>
<dbReference type="CDD" id="cd17546">
    <property type="entry name" value="REC_hyHK_CKI1_RcsC-like"/>
    <property type="match status" value="1"/>
</dbReference>
<evidence type="ECO:0000259" key="5">
    <source>
        <dbReference type="PROSITE" id="PS50110"/>
    </source>
</evidence>
<dbReference type="Pfam" id="PF00072">
    <property type="entry name" value="Response_reg"/>
    <property type="match status" value="1"/>
</dbReference>
<dbReference type="SMART" id="SM00388">
    <property type="entry name" value="HisKA"/>
    <property type="match status" value="1"/>
</dbReference>
<dbReference type="AlphaFoldDB" id="A0A8S1RZ40"/>
<feature type="domain" description="Histidine kinase" evidence="4">
    <location>
        <begin position="476"/>
        <end position="704"/>
    </location>
</feature>
<dbReference type="SMART" id="SM00387">
    <property type="entry name" value="HATPase_c"/>
    <property type="match status" value="1"/>
</dbReference>
<comment type="caution">
    <text evidence="6">The sequence shown here is derived from an EMBL/GenBank/DDBJ whole genome shotgun (WGS) entry which is preliminary data.</text>
</comment>
<evidence type="ECO:0000256" key="3">
    <source>
        <dbReference type="SAM" id="Phobius"/>
    </source>
</evidence>
<feature type="transmembrane region" description="Helical" evidence="3">
    <location>
        <begin position="67"/>
        <end position="85"/>
    </location>
</feature>
<name>A0A8S1RZ40_PAROT</name>
<feature type="transmembrane region" description="Helical" evidence="3">
    <location>
        <begin position="121"/>
        <end position="142"/>
    </location>
</feature>
<keyword evidence="7" id="KW-1185">Reference proteome</keyword>
<organism evidence="6 7">
    <name type="scientific">Paramecium octaurelia</name>
    <dbReference type="NCBI Taxonomy" id="43137"/>
    <lineage>
        <taxon>Eukaryota</taxon>
        <taxon>Sar</taxon>
        <taxon>Alveolata</taxon>
        <taxon>Ciliophora</taxon>
        <taxon>Intramacronucleata</taxon>
        <taxon>Oligohymenophorea</taxon>
        <taxon>Peniculida</taxon>
        <taxon>Parameciidae</taxon>
        <taxon>Paramecium</taxon>
    </lineage>
</organism>